<name>A0A975EYY1_9SPIR</name>
<dbReference type="RefSeq" id="WP_210117752.1">
    <property type="nucleotide sequence ID" value="NZ_CP054257.1"/>
</dbReference>
<evidence type="ECO:0000313" key="5">
    <source>
        <dbReference type="EMBL" id="QTQ10959.1"/>
    </source>
</evidence>
<reference evidence="5" key="2">
    <citation type="journal article" date="2021" name="Microbiol. Resour. Announc.">
        <title>Complete Genome Sequences of Three Human Oral Treponema parvum Isolates.</title>
        <authorList>
            <person name="Zeng H."/>
            <person name="Watt R.M."/>
        </authorList>
    </citation>
    <scope>NUCLEOTIDE SEQUENCE</scope>
    <source>
        <strain evidence="5">ATCC 700773</strain>
    </source>
</reference>
<feature type="binding site" evidence="4">
    <location>
        <position position="356"/>
    </location>
    <ligand>
        <name>substrate</name>
    </ligand>
</feature>
<accession>A0A975EYY1</accession>
<dbReference type="InterPro" id="IPR008928">
    <property type="entry name" value="6-hairpin_glycosidase_sf"/>
</dbReference>
<feature type="binding site" evidence="4">
    <location>
        <position position="240"/>
    </location>
    <ligand>
        <name>substrate</name>
    </ligand>
</feature>
<evidence type="ECO:0000256" key="3">
    <source>
        <dbReference type="PIRSR" id="PIRSR610905-1"/>
    </source>
</evidence>
<dbReference type="Gene3D" id="1.50.10.10">
    <property type="match status" value="1"/>
</dbReference>
<dbReference type="EMBL" id="CP054257">
    <property type="protein sequence ID" value="QTQ10959.1"/>
    <property type="molecule type" value="Genomic_DNA"/>
</dbReference>
<protein>
    <submittedName>
        <fullName evidence="5">Glycoside hydrolase family 88 protein</fullName>
    </submittedName>
</protein>
<evidence type="ECO:0000313" key="6">
    <source>
        <dbReference type="Proteomes" id="UP000671995"/>
    </source>
</evidence>
<sequence length="389" mass="43935">MEQIKKKDNFLNHKPKEISFWQKAMDYAVSKTAENIKTFTDGYPAPASVNLIYPKIANTEWTSSFWNGMLWQAYNSTGDKTFRSAAESTLADYENRLEKRINTATHDLGFLYILSAKAEYLTTGNKKAREVAIKAADLLMERYGAKTGVLQAWGSADDVNNMGRIIIDCLMNTPLLFWASEATQKDLYANAAKSHVEKSKRFLIRDDDTTFHTYYFDVKTGDPLRGKTAQGYSDSSCWARGQAWGIYGFCLNYRYTGDFSLLEAAKRLANHFLNCLPEDNVCYWDLIFTSGNEERDSSAAAIGACGLMELASLLPVSDKDRFVYETAALAVMESLASSYTTAGLKSNGILQHAVYSKPGNKGVDECNIWGDYFYMEALDRILYHHRLFW</sequence>
<feature type="binding site" evidence="4">
    <location>
        <position position="107"/>
    </location>
    <ligand>
        <name>substrate</name>
    </ligand>
</feature>
<feature type="binding site" evidence="4">
    <location>
        <position position="168"/>
    </location>
    <ligand>
        <name>substrate</name>
    </ligand>
</feature>
<reference evidence="5" key="1">
    <citation type="submission" date="2020-05" db="EMBL/GenBank/DDBJ databases">
        <authorList>
            <person name="Zeng H."/>
            <person name="Chan Y.K."/>
            <person name="Watt R.M."/>
        </authorList>
    </citation>
    <scope>NUCLEOTIDE SEQUENCE</scope>
    <source>
        <strain evidence="5">ATCC 700773</strain>
    </source>
</reference>
<dbReference type="PANTHER" id="PTHR36845">
    <property type="entry name" value="HYDROLASE, PUTATIVE (AFU_ORTHOLOGUE AFUA_7G05090)-RELATED"/>
    <property type="match status" value="1"/>
</dbReference>
<evidence type="ECO:0000256" key="2">
    <source>
        <dbReference type="ARBA" id="ARBA00038358"/>
    </source>
</evidence>
<feature type="binding site" evidence="4">
    <location>
        <position position="226"/>
    </location>
    <ligand>
        <name>substrate</name>
    </ligand>
</feature>
<dbReference type="GO" id="GO:0052757">
    <property type="term" value="F:chondroitin hydrolase activity"/>
    <property type="evidence" value="ECO:0007669"/>
    <property type="project" value="TreeGrafter"/>
</dbReference>
<proteinExistence type="inferred from homology"/>
<comment type="similarity">
    <text evidence="2">Belongs to the glycosyl hydrolase 88 family.</text>
</comment>
<dbReference type="Proteomes" id="UP000671995">
    <property type="component" value="Chromosome"/>
</dbReference>
<feature type="binding site" evidence="4">
    <location>
        <position position="244"/>
    </location>
    <ligand>
        <name>substrate</name>
    </ligand>
</feature>
<dbReference type="PANTHER" id="PTHR36845:SF1">
    <property type="entry name" value="HYDROLASE, PUTATIVE (AFU_ORTHOLOGUE AFUA_7G05090)-RELATED"/>
    <property type="match status" value="1"/>
</dbReference>
<feature type="active site" description="Proton donor" evidence="3">
    <location>
        <position position="168"/>
    </location>
</feature>
<dbReference type="InterPro" id="IPR012341">
    <property type="entry name" value="6hp_glycosidase-like_sf"/>
</dbReference>
<dbReference type="Pfam" id="PF07470">
    <property type="entry name" value="Glyco_hydro_88"/>
    <property type="match status" value="1"/>
</dbReference>
<gene>
    <name evidence="5" type="ORF">HRI96_01350</name>
</gene>
<dbReference type="InterPro" id="IPR052369">
    <property type="entry name" value="UG_Glycosaminoglycan_Hydrolase"/>
</dbReference>
<dbReference type="GO" id="GO:0000272">
    <property type="term" value="P:polysaccharide catabolic process"/>
    <property type="evidence" value="ECO:0007669"/>
    <property type="project" value="TreeGrafter"/>
</dbReference>
<keyword evidence="1 5" id="KW-0378">Hydrolase</keyword>
<dbReference type="AlphaFoldDB" id="A0A975EYY1"/>
<feature type="binding site" evidence="4">
    <location>
        <position position="228"/>
    </location>
    <ligand>
        <name>substrate</name>
    </ligand>
</feature>
<evidence type="ECO:0000256" key="1">
    <source>
        <dbReference type="ARBA" id="ARBA00022801"/>
    </source>
</evidence>
<evidence type="ECO:0000256" key="4">
    <source>
        <dbReference type="PIRSR" id="PIRSR610905-2"/>
    </source>
</evidence>
<feature type="active site" description="Nucleophile" evidence="3">
    <location>
        <position position="107"/>
    </location>
</feature>
<organism evidence="5 6">
    <name type="scientific">Treponema parvum</name>
    <dbReference type="NCBI Taxonomy" id="138851"/>
    <lineage>
        <taxon>Bacteria</taxon>
        <taxon>Pseudomonadati</taxon>
        <taxon>Spirochaetota</taxon>
        <taxon>Spirochaetia</taxon>
        <taxon>Spirochaetales</taxon>
        <taxon>Treponemataceae</taxon>
        <taxon>Treponema</taxon>
    </lineage>
</organism>
<dbReference type="SUPFAM" id="SSF48208">
    <property type="entry name" value="Six-hairpin glycosidases"/>
    <property type="match status" value="1"/>
</dbReference>
<dbReference type="InterPro" id="IPR010905">
    <property type="entry name" value="Glyco_hydro_88"/>
</dbReference>